<proteinExistence type="predicted"/>
<protein>
    <submittedName>
        <fullName evidence="1">Uncharacterized protein</fullName>
    </submittedName>
</protein>
<name>A0ABR9CSE3_9HYPH</name>
<sequence>MATLIKTTEDGRKVEVNGLAVCLDGKLEAFELIEVEMHPNKRAIQEIMPAATHMAGRIALTAQEARKVEEAFAETEQQILANPAAISERFRLAVRRRACMDGVE</sequence>
<comment type="caution">
    <text evidence="1">The sequence shown here is derived from an EMBL/GenBank/DDBJ whole genome shotgun (WGS) entry which is preliminary data.</text>
</comment>
<dbReference type="Proteomes" id="UP000632063">
    <property type="component" value="Unassembled WGS sequence"/>
</dbReference>
<evidence type="ECO:0000313" key="1">
    <source>
        <dbReference type="EMBL" id="MBD8893335.1"/>
    </source>
</evidence>
<evidence type="ECO:0000313" key="2">
    <source>
        <dbReference type="Proteomes" id="UP000632063"/>
    </source>
</evidence>
<keyword evidence="2" id="KW-1185">Reference proteome</keyword>
<organism evidence="1 2">
    <name type="scientific">Roseibium litorale</name>
    <dbReference type="NCBI Taxonomy" id="2803841"/>
    <lineage>
        <taxon>Bacteria</taxon>
        <taxon>Pseudomonadati</taxon>
        <taxon>Pseudomonadota</taxon>
        <taxon>Alphaproteobacteria</taxon>
        <taxon>Hyphomicrobiales</taxon>
        <taxon>Stappiaceae</taxon>
        <taxon>Roseibium</taxon>
    </lineage>
</organism>
<dbReference type="RefSeq" id="WP_192149460.1">
    <property type="nucleotide sequence ID" value="NZ_JACYXI010000012.1"/>
</dbReference>
<accession>A0ABR9CSE3</accession>
<gene>
    <name evidence="1" type="ORF">IG616_17455</name>
</gene>
<dbReference type="EMBL" id="JACYXI010000012">
    <property type="protein sequence ID" value="MBD8893335.1"/>
    <property type="molecule type" value="Genomic_DNA"/>
</dbReference>
<reference evidence="1 2" key="2">
    <citation type="journal article" date="2021" name="Int. J. Syst. Evol. Microbiol.">
        <title>Roseibium litorale sp. nov., isolated from a tidal flat sediment and proposal for the reclassification of Labrenzia polysiphoniae as Roseibium polysiphoniae comb. nov.</title>
        <authorList>
            <person name="Liu Y."/>
            <person name="Pei T."/>
            <person name="Du J."/>
            <person name="Chao M."/>
            <person name="Deng M.R."/>
            <person name="Zhu H."/>
        </authorList>
    </citation>
    <scope>NUCLEOTIDE SEQUENCE [LARGE SCALE GENOMIC DNA]</scope>
    <source>
        <strain evidence="1 2">4C16A</strain>
    </source>
</reference>
<reference evidence="2" key="1">
    <citation type="submission" date="2020-09" db="EMBL/GenBank/DDBJ databases">
        <title>The genome sequence of strain Labrenzia suaedae 4C16A.</title>
        <authorList>
            <person name="Liu Y."/>
        </authorList>
    </citation>
    <scope>NUCLEOTIDE SEQUENCE [LARGE SCALE GENOMIC DNA]</scope>
    <source>
        <strain evidence="2">4C16A</strain>
    </source>
</reference>